<gene>
    <name evidence="4" type="ORF">Amon01_000734500</name>
</gene>
<organism evidence="4 5">
    <name type="scientific">Ambrosiozyma monospora</name>
    <name type="common">Yeast</name>
    <name type="synonym">Endomycopsis monosporus</name>
    <dbReference type="NCBI Taxonomy" id="43982"/>
    <lineage>
        <taxon>Eukaryota</taxon>
        <taxon>Fungi</taxon>
        <taxon>Dikarya</taxon>
        <taxon>Ascomycota</taxon>
        <taxon>Saccharomycotina</taxon>
        <taxon>Pichiomycetes</taxon>
        <taxon>Pichiales</taxon>
        <taxon>Pichiaceae</taxon>
        <taxon>Ambrosiozyma</taxon>
    </lineage>
</organism>
<accession>A0A9W7DIL9</accession>
<evidence type="ECO:0000313" key="5">
    <source>
        <dbReference type="Proteomes" id="UP001165063"/>
    </source>
</evidence>
<dbReference type="Pfam" id="PF07983">
    <property type="entry name" value="X8"/>
    <property type="match status" value="1"/>
</dbReference>
<feature type="domain" description="X8" evidence="3">
    <location>
        <begin position="284"/>
        <end position="332"/>
    </location>
</feature>
<reference evidence="4" key="1">
    <citation type="submission" date="2023-04" db="EMBL/GenBank/DDBJ databases">
        <title>Ambrosiozyma monospora NBRC 1965.</title>
        <authorList>
            <person name="Ichikawa N."/>
            <person name="Sato H."/>
            <person name="Tonouchi N."/>
        </authorList>
    </citation>
    <scope>NUCLEOTIDE SEQUENCE</scope>
    <source>
        <strain evidence="4">NBRC 1965</strain>
    </source>
</reference>
<dbReference type="Gene3D" id="1.20.58.1040">
    <property type="match status" value="1"/>
</dbReference>
<feature type="chain" id="PRO_5040727652" evidence="2">
    <location>
        <begin position="21"/>
        <end position="443"/>
    </location>
</feature>
<proteinExistence type="predicted"/>
<dbReference type="AlphaFoldDB" id="A0A9W7DIL9"/>
<name>A0A9W7DIL9_AMBMO</name>
<evidence type="ECO:0000256" key="1">
    <source>
        <dbReference type="ARBA" id="ARBA00022729"/>
    </source>
</evidence>
<protein>
    <submittedName>
        <fullName evidence="4">Unnamed protein product</fullName>
    </submittedName>
</protein>
<evidence type="ECO:0000259" key="3">
    <source>
        <dbReference type="Pfam" id="PF07983"/>
    </source>
</evidence>
<dbReference type="InterPro" id="IPR012946">
    <property type="entry name" value="X8"/>
</dbReference>
<evidence type="ECO:0000256" key="2">
    <source>
        <dbReference type="SAM" id="SignalP"/>
    </source>
</evidence>
<evidence type="ECO:0000313" key="4">
    <source>
        <dbReference type="EMBL" id="GMG52637.1"/>
    </source>
</evidence>
<keyword evidence="1 2" id="KW-0732">Signal</keyword>
<sequence>MNPQIIFLLITFTFLQLVSGKVELPDIQKALIPSDFQNYRPSIRFENGAFHTFPNKSVANFNYIHAKTYHASEMIREDCSDWRTRNAKYQDYFFLNLGQINQTWNTILKNEFFRKIDESMKCSGLLGYIVEDGNYPVDFNNLPFLKIVNKDLRRHLRLFHGDRHPVGLMFKDETLCDETKWVRYYFGENSSVPVQFYRFGQDENRIETPLSLNGRQIMPALRPYNFTKHFPQLVEDGSILNGINLENIPHSPRNERCSCLGSTLKCYTNYKIIHVDPIGEIGESAMDKLCNYVDCKSINNDPQTGIYGILAGCTDMQRLDLAFNWYCSVQSQLDLEMDPFDGLLRMRNSASSQDTLGGYVYPGNYKEKAAGNCSSLLLGDWSLYLDGKLRVNETKNVSCELDIDDLLDVGFTRLNNHALRNSIVPKNYLILGQLLLLSFYLLL</sequence>
<feature type="signal peptide" evidence="2">
    <location>
        <begin position="1"/>
        <end position="20"/>
    </location>
</feature>
<dbReference type="Proteomes" id="UP001165063">
    <property type="component" value="Unassembled WGS sequence"/>
</dbReference>
<keyword evidence="5" id="KW-1185">Reference proteome</keyword>
<dbReference type="EMBL" id="BSXU01005334">
    <property type="protein sequence ID" value="GMG52637.1"/>
    <property type="molecule type" value="Genomic_DNA"/>
</dbReference>
<dbReference type="OrthoDB" id="3994632at2759"/>
<comment type="caution">
    <text evidence="4">The sequence shown here is derived from an EMBL/GenBank/DDBJ whole genome shotgun (WGS) entry which is preliminary data.</text>
</comment>